<dbReference type="AlphaFoldDB" id="A0AAW1L386"/>
<dbReference type="PANTHER" id="PTHR31511">
    <property type="entry name" value="PROTEIN CBG23764"/>
    <property type="match status" value="1"/>
</dbReference>
<evidence type="ECO:0000313" key="2">
    <source>
        <dbReference type="Proteomes" id="UP001458880"/>
    </source>
</evidence>
<organism evidence="1 2">
    <name type="scientific">Popillia japonica</name>
    <name type="common">Japanese beetle</name>
    <dbReference type="NCBI Taxonomy" id="7064"/>
    <lineage>
        <taxon>Eukaryota</taxon>
        <taxon>Metazoa</taxon>
        <taxon>Ecdysozoa</taxon>
        <taxon>Arthropoda</taxon>
        <taxon>Hexapoda</taxon>
        <taxon>Insecta</taxon>
        <taxon>Pterygota</taxon>
        <taxon>Neoptera</taxon>
        <taxon>Endopterygota</taxon>
        <taxon>Coleoptera</taxon>
        <taxon>Polyphaga</taxon>
        <taxon>Scarabaeiformia</taxon>
        <taxon>Scarabaeidae</taxon>
        <taxon>Rutelinae</taxon>
        <taxon>Popillia</taxon>
    </lineage>
</organism>
<evidence type="ECO:0008006" key="3">
    <source>
        <dbReference type="Google" id="ProtNLM"/>
    </source>
</evidence>
<accession>A0AAW1L386</accession>
<dbReference type="PANTHER" id="PTHR31511:SF12">
    <property type="entry name" value="RHO TERMINATION FACTOR N-TERMINAL DOMAIN-CONTAINING PROTEIN"/>
    <property type="match status" value="1"/>
</dbReference>
<dbReference type="EMBL" id="JASPKY010000164">
    <property type="protein sequence ID" value="KAK9729047.1"/>
    <property type="molecule type" value="Genomic_DNA"/>
</dbReference>
<dbReference type="Proteomes" id="UP001458880">
    <property type="component" value="Unassembled WGS sequence"/>
</dbReference>
<evidence type="ECO:0000313" key="1">
    <source>
        <dbReference type="EMBL" id="KAK9729047.1"/>
    </source>
</evidence>
<sequence length="221" mass="25206">MCQEIPTKRKHLEDVASTCCNLSFSCRRQYRGHLRSQLHVSNNAQVLEEGIYKTASSFKNRIATYRITDSGKADISTFLESVKLKTCKLIHDTISQLNSLKLQLELFAYYTKFINDEELIQLKSFNTKYVVVTVSTVLENVYDQLADIIKNKSDEFQEKDSGFAFSKVSHLEINLNSFKPIEGSSYIKLPPNIEARKACINIKCNDNKCFAWSLMAAVPLI</sequence>
<protein>
    <recommendedName>
        <fullName evidence="3">C2H2-type domain-containing protein</fullName>
    </recommendedName>
</protein>
<keyword evidence="2" id="KW-1185">Reference proteome</keyword>
<reference evidence="1 2" key="1">
    <citation type="journal article" date="2024" name="BMC Genomics">
        <title>De novo assembly and annotation of Popillia japonica's genome with initial clues to its potential as an invasive pest.</title>
        <authorList>
            <person name="Cucini C."/>
            <person name="Boschi S."/>
            <person name="Funari R."/>
            <person name="Cardaioli E."/>
            <person name="Iannotti N."/>
            <person name="Marturano G."/>
            <person name="Paoli F."/>
            <person name="Bruttini M."/>
            <person name="Carapelli A."/>
            <person name="Frati F."/>
            <person name="Nardi F."/>
        </authorList>
    </citation>
    <scope>NUCLEOTIDE SEQUENCE [LARGE SCALE GENOMIC DNA]</scope>
    <source>
        <strain evidence="1">DMR45628</strain>
    </source>
</reference>
<proteinExistence type="predicted"/>
<gene>
    <name evidence="1" type="ORF">QE152_g16903</name>
</gene>
<comment type="caution">
    <text evidence="1">The sequence shown here is derived from an EMBL/GenBank/DDBJ whole genome shotgun (WGS) entry which is preliminary data.</text>
</comment>
<name>A0AAW1L386_POPJA</name>